<organism evidence="2 3">
    <name type="scientific">Ilex paraguariensis</name>
    <name type="common">yerba mate</name>
    <dbReference type="NCBI Taxonomy" id="185542"/>
    <lineage>
        <taxon>Eukaryota</taxon>
        <taxon>Viridiplantae</taxon>
        <taxon>Streptophyta</taxon>
        <taxon>Embryophyta</taxon>
        <taxon>Tracheophyta</taxon>
        <taxon>Spermatophyta</taxon>
        <taxon>Magnoliopsida</taxon>
        <taxon>eudicotyledons</taxon>
        <taxon>Gunneridae</taxon>
        <taxon>Pentapetalae</taxon>
        <taxon>asterids</taxon>
        <taxon>campanulids</taxon>
        <taxon>Aquifoliales</taxon>
        <taxon>Aquifoliaceae</taxon>
        <taxon>Ilex</taxon>
    </lineage>
</organism>
<reference evidence="2 3" key="1">
    <citation type="submission" date="2024-02" db="EMBL/GenBank/DDBJ databases">
        <authorList>
            <person name="Vignale AGUSTIN F."/>
            <person name="Sosa J E."/>
            <person name="Modenutti C."/>
        </authorList>
    </citation>
    <scope>NUCLEOTIDE SEQUENCE [LARGE SCALE GENOMIC DNA]</scope>
</reference>
<evidence type="ECO:0000313" key="3">
    <source>
        <dbReference type="Proteomes" id="UP001642360"/>
    </source>
</evidence>
<keyword evidence="3" id="KW-1185">Reference proteome</keyword>
<evidence type="ECO:0000313" key="2">
    <source>
        <dbReference type="EMBL" id="CAK9161953.1"/>
    </source>
</evidence>
<sequence>MPSATEVAGVAKGAIVRGQAAFYTERLHSFVNSFSHLRSFVGGVVLRRQSVFTGGRLLGRSGLRRRFLFEFSSGQTHYLWISTESENLSSFCDILDLHLGVLREIVLLSEFGSGPKSFQVYRRGDFDLESGTIKRTRKPKNSPLHPFKMIKSIGNRIQYYSKLHPIMVFFISLSVGVTILMVLSLYESQFRMMSNYKKSDKGSDTYPFAKFRNLVMVAGHSVYTSSSCEKVDKENAWFLESYQKHPGQAATFVTHIQEGIEVAARDDEALLLFSGGETRKDAGPRSEAQSYWIVAESKGWFGKKEIVRLRALTEEYARDSFENLLFSVCRFRELTGTYPHNITVVGYDFKEERFVHLHRSAIRFPDTRFFYSGTPSSSTSREAALKGEALVRTQFQDDPYGCLGSLRRKKLGRDPFHRSIPYPNGCPELEGLFKYCGVAPFPGSLPWAV</sequence>
<protein>
    <recommendedName>
        <fullName evidence="4">DUF218 domain-containing protein</fullName>
    </recommendedName>
</protein>
<keyword evidence="1" id="KW-1133">Transmembrane helix</keyword>
<dbReference type="InterPro" id="IPR055323">
    <property type="entry name" value="C57A10.07/YOR238W"/>
</dbReference>
<proteinExistence type="predicted"/>
<dbReference type="PANTHER" id="PTHR28110:SF1">
    <property type="entry name" value="TRANSMEMBRANE PROTEIN"/>
    <property type="match status" value="1"/>
</dbReference>
<evidence type="ECO:0008006" key="4">
    <source>
        <dbReference type="Google" id="ProtNLM"/>
    </source>
</evidence>
<dbReference type="EMBL" id="CAUOFW020003769">
    <property type="protein sequence ID" value="CAK9161953.1"/>
    <property type="molecule type" value="Genomic_DNA"/>
</dbReference>
<dbReference type="Proteomes" id="UP001642360">
    <property type="component" value="Unassembled WGS sequence"/>
</dbReference>
<evidence type="ECO:0000256" key="1">
    <source>
        <dbReference type="SAM" id="Phobius"/>
    </source>
</evidence>
<name>A0ABC8T4D0_9AQUA</name>
<feature type="transmembrane region" description="Helical" evidence="1">
    <location>
        <begin position="166"/>
        <end position="186"/>
    </location>
</feature>
<dbReference type="PANTHER" id="PTHR28110">
    <property type="entry name" value="TRANSMEMBRANE PROTEIN"/>
    <property type="match status" value="1"/>
</dbReference>
<keyword evidence="1" id="KW-0472">Membrane</keyword>
<comment type="caution">
    <text evidence="2">The sequence shown here is derived from an EMBL/GenBank/DDBJ whole genome shotgun (WGS) entry which is preliminary data.</text>
</comment>
<gene>
    <name evidence="2" type="ORF">ILEXP_LOCUS30784</name>
</gene>
<dbReference type="AlphaFoldDB" id="A0ABC8T4D0"/>
<accession>A0ABC8T4D0</accession>
<keyword evidence="1" id="KW-0812">Transmembrane</keyword>